<proteinExistence type="predicted"/>
<evidence type="ECO:0000313" key="1">
    <source>
        <dbReference type="EMBL" id="KAH9755384.1"/>
    </source>
</evidence>
<reference evidence="2" key="1">
    <citation type="journal article" date="2023" name="Hortic. Res.">
        <title>A chromosome-level phased genome enabling allele-level studies in sweet orange: a case study on citrus Huanglongbing tolerance.</title>
        <authorList>
            <person name="Wu B."/>
            <person name="Yu Q."/>
            <person name="Deng Z."/>
            <person name="Duan Y."/>
            <person name="Luo F."/>
            <person name="Gmitter F. Jr."/>
        </authorList>
    </citation>
    <scope>NUCLEOTIDE SEQUENCE [LARGE SCALE GENOMIC DNA]</scope>
    <source>
        <strain evidence="2">cv. Valencia</strain>
    </source>
</reference>
<gene>
    <name evidence="1" type="ORF">KPL71_015772</name>
</gene>
<dbReference type="EMBL" id="CM039174">
    <property type="protein sequence ID" value="KAH9755384.1"/>
    <property type="molecule type" value="Genomic_DNA"/>
</dbReference>
<protein>
    <submittedName>
        <fullName evidence="1">CST complex subunit TEN1</fullName>
    </submittedName>
</protein>
<accession>A0ACB8KLR9</accession>
<name>A0ACB8KLR9_CITSI</name>
<evidence type="ECO:0000313" key="2">
    <source>
        <dbReference type="Proteomes" id="UP000829398"/>
    </source>
</evidence>
<sequence>MASSAIKSGALVNLTELHPSSQFYEEGASLRVTGKIGTKENAVIFNEKNKIYYRLQDYAVEAAMAIIADGNAILKIDTQHLRDLSFRVGSIYQFIGELHIQADCEAILQARVGRNVDGLDLNLYRQSLQLLRQFQADRMNNTKCKTNKNDTFSFLLSLCQARGTGKKNPLPIPELSRDQDNVSEESKAKHVTTQLHCALKDERTSILKIGRWRKTGTELAKFEETVNVPKAKKSQFKKKILKKKRPVGREECNQAYPEVGTSIFFGKVNEATSVSGTSSVSYGHLVNEGTSSMSSRHTTAIAKEVNEASGIIEAALMMNNSTLCGSDRILMWHSCDNHKPNRKKKSEVTNHAVETDTAIIADRNAILKIEGFLSCPVLAPTSYIFKNRWMIFLSVKSKVLLIWGLGSSTCRIKSLYLQHKITSQASLKLIFDTLWIGEYVPDCVPRG</sequence>
<organism evidence="1 2">
    <name type="scientific">Citrus sinensis</name>
    <name type="common">Sweet orange</name>
    <name type="synonym">Citrus aurantium var. sinensis</name>
    <dbReference type="NCBI Taxonomy" id="2711"/>
    <lineage>
        <taxon>Eukaryota</taxon>
        <taxon>Viridiplantae</taxon>
        <taxon>Streptophyta</taxon>
        <taxon>Embryophyta</taxon>
        <taxon>Tracheophyta</taxon>
        <taxon>Spermatophyta</taxon>
        <taxon>Magnoliopsida</taxon>
        <taxon>eudicotyledons</taxon>
        <taxon>Gunneridae</taxon>
        <taxon>Pentapetalae</taxon>
        <taxon>rosids</taxon>
        <taxon>malvids</taxon>
        <taxon>Sapindales</taxon>
        <taxon>Rutaceae</taxon>
        <taxon>Aurantioideae</taxon>
        <taxon>Citrus</taxon>
    </lineage>
</organism>
<dbReference type="Proteomes" id="UP000829398">
    <property type="component" value="Chromosome 5"/>
</dbReference>
<keyword evidence="2" id="KW-1185">Reference proteome</keyword>
<comment type="caution">
    <text evidence="1">The sequence shown here is derived from an EMBL/GenBank/DDBJ whole genome shotgun (WGS) entry which is preliminary data.</text>
</comment>